<sequence>MLHTATRGATHSLNEAPFPNSTSSPAQRPRHGFAAPRPASTPMVPPSDRVSPTLQRFHSSSGPSPAALDLSTASSSHPLSSSPAPAYPPNSSFSAPHSSYTFSSTSQYASGSTSSWSDLPYPRQDEQSSGILRGGAGGRVGSSEDGVRRELSGRATYGEEIVAAIKEEEEEEEVERRQRWAMEASLAPTAEESWAGELDRRQDDTYYEEDAYYVPNMTAHPAGDIGEEFDFAFDSPGLVAARHEPVYPSAGSQMAYDGYRDGEYGAGSGNAPRQGDNSPISPLPLYADDLHHHPDQRSYACRPDSQTAYYDSDKSASPESPFQPFFVPAGPRPVPFASASSRFGRVDPLHSTYSHSAPSVVGHFQHVPAQSSSYDYEGMPDPAAHFAPFYASYEMRSPMSAFQSFHIASGPQSPADEFPPPLPSSPQSLPTTASPLFPAYHAPRHGTTSPPSSRRSLLANALGPRQTRPQSLEIAQAFVKVEDPDSPTLLASPVPLLPSSAHAPSSSSKAGKGKKRRSSSSACSVDPDWTPSSPTRAPPSPRKVHSTRVSPITGKPVKVISPRSWPPKDQHKRIYTCDFPGCDKSFGRPSARDTHVRSHSGVKPFMCPIPSCGRTFSVFSNLKRHMIVHPTVDFRHVTVNDLPLIHWVPDADPEASKAAGGEGGRLEWIDEDVEEEEEAAVGE</sequence>
<feature type="region of interest" description="Disordered" evidence="6">
    <location>
        <begin position="261"/>
        <end position="301"/>
    </location>
</feature>
<feature type="region of interest" description="Disordered" evidence="6">
    <location>
        <begin position="653"/>
        <end position="683"/>
    </location>
</feature>
<evidence type="ECO:0000256" key="4">
    <source>
        <dbReference type="ARBA" id="ARBA00022833"/>
    </source>
</evidence>
<gene>
    <name evidence="8" type="primary">FGENESH: predicted gene_2.85</name>
    <name evidence="9" type="ORF">AAT19DRAFT_12001</name>
    <name evidence="8" type="ORF">BN2166_0009160</name>
</gene>
<dbReference type="Proteomes" id="UP000239560">
    <property type="component" value="Unassembled WGS sequence"/>
</dbReference>
<dbReference type="PROSITE" id="PS00028">
    <property type="entry name" value="ZINC_FINGER_C2H2_1"/>
    <property type="match status" value="2"/>
</dbReference>
<feature type="compositionally biased region" description="Polar residues" evidence="6">
    <location>
        <begin position="50"/>
        <end position="63"/>
    </location>
</feature>
<evidence type="ECO:0000256" key="5">
    <source>
        <dbReference type="PROSITE-ProRule" id="PRU00042"/>
    </source>
</evidence>
<evidence type="ECO:0000256" key="6">
    <source>
        <dbReference type="SAM" id="MobiDB-lite"/>
    </source>
</evidence>
<evidence type="ECO:0000313" key="8">
    <source>
        <dbReference type="EMBL" id="CTR05055.1"/>
    </source>
</evidence>
<dbReference type="GO" id="GO:0000978">
    <property type="term" value="F:RNA polymerase II cis-regulatory region sequence-specific DNA binding"/>
    <property type="evidence" value="ECO:0007669"/>
    <property type="project" value="TreeGrafter"/>
</dbReference>
<dbReference type="SMART" id="SM00355">
    <property type="entry name" value="ZnF_C2H2"/>
    <property type="match status" value="2"/>
</dbReference>
<evidence type="ECO:0000256" key="1">
    <source>
        <dbReference type="ARBA" id="ARBA00022723"/>
    </source>
</evidence>
<evidence type="ECO:0000256" key="3">
    <source>
        <dbReference type="ARBA" id="ARBA00022771"/>
    </source>
</evidence>
<feature type="domain" description="C2H2-type" evidence="7">
    <location>
        <begin position="605"/>
        <end position="629"/>
    </location>
</feature>
<keyword evidence="1" id="KW-0479">Metal-binding</keyword>
<feature type="compositionally biased region" description="Low complexity" evidence="6">
    <location>
        <begin position="71"/>
        <end position="117"/>
    </location>
</feature>
<protein>
    <submittedName>
        <fullName evidence="8 9">Proteophosphoglycan ppg4</fullName>
    </submittedName>
</protein>
<dbReference type="EMBL" id="LCTV02000002">
    <property type="protein sequence ID" value="PRQ76583.1"/>
    <property type="molecule type" value="Genomic_DNA"/>
</dbReference>
<proteinExistence type="predicted"/>
<evidence type="ECO:0000259" key="7">
    <source>
        <dbReference type="PROSITE" id="PS50157"/>
    </source>
</evidence>
<dbReference type="EMBL" id="CWKI01000002">
    <property type="protein sequence ID" value="CTR05055.1"/>
    <property type="molecule type" value="Genomic_DNA"/>
</dbReference>
<evidence type="ECO:0000313" key="10">
    <source>
        <dbReference type="Proteomes" id="UP000199069"/>
    </source>
</evidence>
<feature type="domain" description="C2H2-type" evidence="7">
    <location>
        <begin position="575"/>
        <end position="604"/>
    </location>
</feature>
<dbReference type="Gene3D" id="3.30.160.60">
    <property type="entry name" value="Classic Zinc Finger"/>
    <property type="match status" value="2"/>
</dbReference>
<name>A0A0K3C965_RHOTO</name>
<evidence type="ECO:0000256" key="2">
    <source>
        <dbReference type="ARBA" id="ARBA00022737"/>
    </source>
</evidence>
<feature type="compositionally biased region" description="Low complexity" evidence="6">
    <location>
        <begin position="425"/>
        <end position="436"/>
    </location>
</feature>
<dbReference type="GO" id="GO:0045944">
    <property type="term" value="P:positive regulation of transcription by RNA polymerase II"/>
    <property type="evidence" value="ECO:0007669"/>
    <property type="project" value="UniProtKB-ARBA"/>
</dbReference>
<dbReference type="GO" id="GO:0008270">
    <property type="term" value="F:zinc ion binding"/>
    <property type="evidence" value="ECO:0007669"/>
    <property type="project" value="UniProtKB-KW"/>
</dbReference>
<keyword evidence="4" id="KW-0862">Zinc</keyword>
<organism evidence="8 10">
    <name type="scientific">Rhodotorula toruloides</name>
    <name type="common">Yeast</name>
    <name type="synonym">Rhodosporidium toruloides</name>
    <dbReference type="NCBI Taxonomy" id="5286"/>
    <lineage>
        <taxon>Eukaryota</taxon>
        <taxon>Fungi</taxon>
        <taxon>Dikarya</taxon>
        <taxon>Basidiomycota</taxon>
        <taxon>Pucciniomycotina</taxon>
        <taxon>Microbotryomycetes</taxon>
        <taxon>Sporidiobolales</taxon>
        <taxon>Sporidiobolaceae</taxon>
        <taxon>Rhodotorula</taxon>
    </lineage>
</organism>
<feature type="compositionally biased region" description="Acidic residues" evidence="6">
    <location>
        <begin position="669"/>
        <end position="683"/>
    </location>
</feature>
<feature type="compositionally biased region" description="Low complexity" evidence="6">
    <location>
        <begin position="519"/>
        <end position="535"/>
    </location>
</feature>
<feature type="compositionally biased region" description="Polar residues" evidence="6">
    <location>
        <begin position="7"/>
        <end position="26"/>
    </location>
</feature>
<dbReference type="PROSITE" id="PS50157">
    <property type="entry name" value="ZINC_FINGER_C2H2_2"/>
    <property type="match status" value="2"/>
</dbReference>
<dbReference type="PANTHER" id="PTHR19818">
    <property type="entry name" value="ZINC FINGER PROTEIN ZIC AND GLI"/>
    <property type="match status" value="1"/>
</dbReference>
<dbReference type="GO" id="GO:0000981">
    <property type="term" value="F:DNA-binding transcription factor activity, RNA polymerase II-specific"/>
    <property type="evidence" value="ECO:0007669"/>
    <property type="project" value="TreeGrafter"/>
</dbReference>
<dbReference type="InterPro" id="IPR036236">
    <property type="entry name" value="Znf_C2H2_sf"/>
</dbReference>
<dbReference type="GO" id="GO:0005634">
    <property type="term" value="C:nucleus"/>
    <property type="evidence" value="ECO:0007669"/>
    <property type="project" value="UniProtKB-ARBA"/>
</dbReference>
<dbReference type="STRING" id="5286.A0A0K3C965"/>
<dbReference type="SUPFAM" id="SSF57667">
    <property type="entry name" value="beta-beta-alpha zinc fingers"/>
    <property type="match status" value="1"/>
</dbReference>
<dbReference type="AlphaFoldDB" id="A0A0K3C965"/>
<feature type="region of interest" description="Disordered" evidence="6">
    <location>
        <begin position="406"/>
        <end position="456"/>
    </location>
</feature>
<keyword evidence="10" id="KW-1185">Reference proteome</keyword>
<feature type="region of interest" description="Disordered" evidence="6">
    <location>
        <begin position="489"/>
        <end position="567"/>
    </location>
</feature>
<feature type="compositionally biased region" description="Low complexity" evidence="6">
    <location>
        <begin position="489"/>
        <end position="510"/>
    </location>
</feature>
<reference evidence="9 11" key="2">
    <citation type="journal article" date="2018" name="Elife">
        <title>Functional genomics of lipid metabolism in the oleaginous yeast Rhodosporidium toruloides.</title>
        <authorList>
            <person name="Coradetti S.T."/>
            <person name="Pinel D."/>
            <person name="Geiselman G."/>
            <person name="Ito M."/>
            <person name="Mondo S."/>
            <person name="Reilly M.C."/>
            <person name="Cheng Y.F."/>
            <person name="Bauer S."/>
            <person name="Grigoriev I."/>
            <person name="Gladden J.M."/>
            <person name="Simmons B.A."/>
            <person name="Brem R."/>
            <person name="Arkin A.P."/>
            <person name="Skerker J.M."/>
        </authorList>
    </citation>
    <scope>NUCLEOTIDE SEQUENCE [LARGE SCALE GENOMIC DNA]</scope>
    <source>
        <strain evidence="9 11">NBRC 0880</strain>
    </source>
</reference>
<dbReference type="PANTHER" id="PTHR19818:SF139">
    <property type="entry name" value="PAIR-RULE PROTEIN ODD-PAIRED"/>
    <property type="match status" value="1"/>
</dbReference>
<accession>A0A0K3C965</accession>
<feature type="region of interest" description="Disordered" evidence="6">
    <location>
        <begin position="1"/>
        <end position="154"/>
    </location>
</feature>
<dbReference type="OrthoDB" id="6077919at2759"/>
<dbReference type="FunFam" id="3.30.160.60:FF:000446">
    <property type="entry name" value="Zinc finger protein"/>
    <property type="match status" value="1"/>
</dbReference>
<dbReference type="Pfam" id="PF00096">
    <property type="entry name" value="zf-C2H2"/>
    <property type="match status" value="1"/>
</dbReference>
<keyword evidence="2" id="KW-0677">Repeat</keyword>
<keyword evidence="3 5" id="KW-0863">Zinc-finger</keyword>
<reference evidence="8 10" key="1">
    <citation type="submission" date="2015-07" db="EMBL/GenBank/DDBJ databases">
        <authorList>
            <person name="Cajimat M.N.B."/>
            <person name="Milazzo M.L."/>
            <person name="Fulhorst C.F."/>
        </authorList>
    </citation>
    <scope>NUCLEOTIDE SEQUENCE [LARGE SCALE GENOMIC DNA]</scope>
    <source>
        <strain evidence="8">Single colony</strain>
    </source>
</reference>
<dbReference type="InterPro" id="IPR013087">
    <property type="entry name" value="Znf_C2H2_type"/>
</dbReference>
<evidence type="ECO:0000313" key="11">
    <source>
        <dbReference type="Proteomes" id="UP000239560"/>
    </source>
</evidence>
<evidence type="ECO:0000313" key="9">
    <source>
        <dbReference type="EMBL" id="PRQ76583.1"/>
    </source>
</evidence>
<dbReference type="InterPro" id="IPR050329">
    <property type="entry name" value="GLI_C2H2-zinc-finger"/>
</dbReference>
<feature type="compositionally biased region" description="Polar residues" evidence="6">
    <location>
        <begin position="446"/>
        <end position="455"/>
    </location>
</feature>
<dbReference type="Proteomes" id="UP000199069">
    <property type="component" value="Unassembled WGS sequence"/>
</dbReference>